<dbReference type="PANTHER" id="PTHR30222:SF2">
    <property type="entry name" value="ABC TRANSPORTER SUBSTRATE-BINDING PROTEIN"/>
    <property type="match status" value="1"/>
</dbReference>
<sequence>MRKSLQFVLAAALGAAIVLPAQAEITVASWGGAYTMSQQKAYADTFTGGTANFINYNGGLGEVRTQVESGNVQWDIVDVLPDQARTGCDEGLFEELPRDVFTPTADGVSMDDDTLVPVPNDCVVPQIFWSYVPFYKKGTFQSKGRKAPKTMVDFFDVENFPGKRGIHTWANALIEMALVADGVPAKDVYDVMSAEGGIDRAFAKLDTIKDHVVFWSSGSKPLELVESGEVSMALAYNGRIGAAMLSEGADYVVNWDGQVLNEEWLVMLKGSQNYDEALAFLIHASAPEQQAGQARWINYGPMRASGLAIIEAGEPWFNTGVNIMPHMPTTKAGLHNAVFDQPDWWADNGDAIHERYTAWMGQ</sequence>
<evidence type="ECO:0000313" key="2">
    <source>
        <dbReference type="EMBL" id="CUS55270.1"/>
    </source>
</evidence>
<proteinExistence type="predicted"/>
<dbReference type="InterPro" id="IPR006059">
    <property type="entry name" value="SBP"/>
</dbReference>
<organism evidence="2">
    <name type="scientific">hydrothermal vent metagenome</name>
    <dbReference type="NCBI Taxonomy" id="652676"/>
    <lineage>
        <taxon>unclassified sequences</taxon>
        <taxon>metagenomes</taxon>
        <taxon>ecological metagenomes</taxon>
    </lineage>
</organism>
<dbReference type="Pfam" id="PF13416">
    <property type="entry name" value="SBP_bac_8"/>
    <property type="match status" value="1"/>
</dbReference>
<gene>
    <name evidence="2" type="ORF">MGWOODY_XGa2281</name>
</gene>
<dbReference type="AlphaFoldDB" id="A0A160TV17"/>
<dbReference type="PANTHER" id="PTHR30222">
    <property type="entry name" value="SPERMIDINE/PUTRESCINE-BINDING PERIPLASMIC PROTEIN"/>
    <property type="match status" value="1"/>
</dbReference>
<accession>A0A160TV17</accession>
<dbReference type="Gene3D" id="3.40.190.10">
    <property type="entry name" value="Periplasmic binding protein-like II"/>
    <property type="match status" value="2"/>
</dbReference>
<keyword evidence="1" id="KW-0732">Signal</keyword>
<name>A0A160TV17_9ZZZZ</name>
<dbReference type="SUPFAM" id="SSF53850">
    <property type="entry name" value="Periplasmic binding protein-like II"/>
    <property type="match status" value="1"/>
</dbReference>
<reference evidence="2" key="1">
    <citation type="submission" date="2015-10" db="EMBL/GenBank/DDBJ databases">
        <authorList>
            <person name="Gilbert D.G."/>
        </authorList>
    </citation>
    <scope>NUCLEOTIDE SEQUENCE</scope>
</reference>
<protein>
    <submittedName>
        <fullName evidence="2">Spermidine/putrescine-binding periplasmic protein</fullName>
    </submittedName>
</protein>
<dbReference type="EMBL" id="CZRL01000128">
    <property type="protein sequence ID" value="CUS55270.1"/>
    <property type="molecule type" value="Genomic_DNA"/>
</dbReference>
<evidence type="ECO:0000256" key="1">
    <source>
        <dbReference type="ARBA" id="ARBA00022729"/>
    </source>
</evidence>